<reference evidence="2" key="2">
    <citation type="submission" date="2023-05" db="EMBL/GenBank/DDBJ databases">
        <authorList>
            <consortium name="Lawrence Berkeley National Laboratory"/>
            <person name="Steindorff A."/>
            <person name="Hensen N."/>
            <person name="Bonometti L."/>
            <person name="Westerberg I."/>
            <person name="Brannstrom I.O."/>
            <person name="Guillou S."/>
            <person name="Cros-Aarteil S."/>
            <person name="Calhoun S."/>
            <person name="Haridas S."/>
            <person name="Kuo A."/>
            <person name="Mondo S."/>
            <person name="Pangilinan J."/>
            <person name="Riley R."/>
            <person name="Labutti K."/>
            <person name="Andreopoulos B."/>
            <person name="Lipzen A."/>
            <person name="Chen C."/>
            <person name="Yanf M."/>
            <person name="Daum C."/>
            <person name="Ng V."/>
            <person name="Clum A."/>
            <person name="Ohm R."/>
            <person name="Martin F."/>
            <person name="Silar P."/>
            <person name="Natvig D."/>
            <person name="Lalanne C."/>
            <person name="Gautier V."/>
            <person name="Ament-Velasquez S.L."/>
            <person name="Kruys A."/>
            <person name="Hutchinson M.I."/>
            <person name="Powell A.J."/>
            <person name="Barry K."/>
            <person name="Miller A.N."/>
            <person name="Grigoriev I.V."/>
            <person name="Debuchy R."/>
            <person name="Gladieux P."/>
            <person name="Thoren M.H."/>
            <person name="Johannesson H."/>
        </authorList>
    </citation>
    <scope>NUCLEOTIDE SEQUENCE</scope>
    <source>
        <strain evidence="2">CBS 508.74</strain>
    </source>
</reference>
<name>A0AAN6TG94_9PEZI</name>
<evidence type="ECO:0000313" key="2">
    <source>
        <dbReference type="EMBL" id="KAK4113906.1"/>
    </source>
</evidence>
<sequence length="104" mass="11806">MLYRYWISRYRIRTQASYVVTFVSKPIRGIGTLRSVRKVMYVQVRSEHHDSQMPSPLVALTRPIFKPGKAAVSAVGSLAFFLFLGAATTKTPHVRSPVPYARHE</sequence>
<dbReference type="GeneID" id="89934399"/>
<gene>
    <name evidence="2" type="ORF">N656DRAFT_605909</name>
</gene>
<evidence type="ECO:0000313" key="3">
    <source>
        <dbReference type="Proteomes" id="UP001302812"/>
    </source>
</evidence>
<dbReference type="Proteomes" id="UP001302812">
    <property type="component" value="Unassembled WGS sequence"/>
</dbReference>
<dbReference type="RefSeq" id="XP_064671476.1">
    <property type="nucleotide sequence ID" value="XM_064810274.1"/>
</dbReference>
<keyword evidence="1" id="KW-0472">Membrane</keyword>
<keyword evidence="1" id="KW-1133">Transmembrane helix</keyword>
<feature type="transmembrane region" description="Helical" evidence="1">
    <location>
        <begin position="70"/>
        <end position="89"/>
    </location>
</feature>
<dbReference type="EMBL" id="MU853338">
    <property type="protein sequence ID" value="KAK4113906.1"/>
    <property type="molecule type" value="Genomic_DNA"/>
</dbReference>
<protein>
    <submittedName>
        <fullName evidence="2">Uncharacterized protein</fullName>
    </submittedName>
</protein>
<reference evidence="2" key="1">
    <citation type="journal article" date="2023" name="Mol. Phylogenet. Evol.">
        <title>Genome-scale phylogeny and comparative genomics of the fungal order Sordariales.</title>
        <authorList>
            <person name="Hensen N."/>
            <person name="Bonometti L."/>
            <person name="Westerberg I."/>
            <person name="Brannstrom I.O."/>
            <person name="Guillou S."/>
            <person name="Cros-Aarteil S."/>
            <person name="Calhoun S."/>
            <person name="Haridas S."/>
            <person name="Kuo A."/>
            <person name="Mondo S."/>
            <person name="Pangilinan J."/>
            <person name="Riley R."/>
            <person name="LaButti K."/>
            <person name="Andreopoulos B."/>
            <person name="Lipzen A."/>
            <person name="Chen C."/>
            <person name="Yan M."/>
            <person name="Daum C."/>
            <person name="Ng V."/>
            <person name="Clum A."/>
            <person name="Steindorff A."/>
            <person name="Ohm R.A."/>
            <person name="Martin F."/>
            <person name="Silar P."/>
            <person name="Natvig D.O."/>
            <person name="Lalanne C."/>
            <person name="Gautier V."/>
            <person name="Ament-Velasquez S.L."/>
            <person name="Kruys A."/>
            <person name="Hutchinson M.I."/>
            <person name="Powell A.J."/>
            <person name="Barry K."/>
            <person name="Miller A.N."/>
            <person name="Grigoriev I.V."/>
            <person name="Debuchy R."/>
            <person name="Gladieux P."/>
            <person name="Hiltunen Thoren M."/>
            <person name="Johannesson H."/>
        </authorList>
    </citation>
    <scope>NUCLEOTIDE SEQUENCE</scope>
    <source>
        <strain evidence="2">CBS 508.74</strain>
    </source>
</reference>
<accession>A0AAN6TG94</accession>
<keyword evidence="3" id="KW-1185">Reference proteome</keyword>
<dbReference type="AlphaFoldDB" id="A0AAN6TG94"/>
<proteinExistence type="predicted"/>
<keyword evidence="1" id="KW-0812">Transmembrane</keyword>
<comment type="caution">
    <text evidence="2">The sequence shown here is derived from an EMBL/GenBank/DDBJ whole genome shotgun (WGS) entry which is preliminary data.</text>
</comment>
<evidence type="ECO:0000256" key="1">
    <source>
        <dbReference type="SAM" id="Phobius"/>
    </source>
</evidence>
<organism evidence="2 3">
    <name type="scientific">Canariomyces notabilis</name>
    <dbReference type="NCBI Taxonomy" id="2074819"/>
    <lineage>
        <taxon>Eukaryota</taxon>
        <taxon>Fungi</taxon>
        <taxon>Dikarya</taxon>
        <taxon>Ascomycota</taxon>
        <taxon>Pezizomycotina</taxon>
        <taxon>Sordariomycetes</taxon>
        <taxon>Sordariomycetidae</taxon>
        <taxon>Sordariales</taxon>
        <taxon>Chaetomiaceae</taxon>
        <taxon>Canariomyces</taxon>
    </lineage>
</organism>